<proteinExistence type="predicted"/>
<dbReference type="InterPro" id="IPR050471">
    <property type="entry name" value="AB_hydrolase"/>
</dbReference>
<keyword evidence="3" id="KW-1185">Reference proteome</keyword>
<gene>
    <name evidence="2" type="ORF">B0I18_10554</name>
</gene>
<comment type="caution">
    <text evidence="2">The sequence shown here is derived from an EMBL/GenBank/DDBJ whole genome shotgun (WGS) entry which is preliminary data.</text>
</comment>
<dbReference type="SUPFAM" id="SSF53474">
    <property type="entry name" value="alpha/beta-Hydrolases"/>
    <property type="match status" value="1"/>
</dbReference>
<dbReference type="InterPro" id="IPR000073">
    <property type="entry name" value="AB_hydrolase_1"/>
</dbReference>
<dbReference type="PRINTS" id="PR00111">
    <property type="entry name" value="ABHYDROLASE"/>
</dbReference>
<dbReference type="PANTHER" id="PTHR43433">
    <property type="entry name" value="HYDROLASE, ALPHA/BETA FOLD FAMILY PROTEIN"/>
    <property type="match status" value="1"/>
</dbReference>
<evidence type="ECO:0000259" key="1">
    <source>
        <dbReference type="Pfam" id="PF00561"/>
    </source>
</evidence>
<dbReference type="Proteomes" id="UP000240572">
    <property type="component" value="Unassembled WGS sequence"/>
</dbReference>
<dbReference type="PANTHER" id="PTHR43433:SF5">
    <property type="entry name" value="AB HYDROLASE-1 DOMAIN-CONTAINING PROTEIN"/>
    <property type="match status" value="1"/>
</dbReference>
<reference evidence="2 3" key="1">
    <citation type="submission" date="2018-03" db="EMBL/GenBank/DDBJ databases">
        <title>Genomic Encyclopedia of Type Strains, Phase III (KMG-III): the genomes of soil and plant-associated and newly described type strains.</title>
        <authorList>
            <person name="Whitman W."/>
        </authorList>
    </citation>
    <scope>NUCLEOTIDE SEQUENCE [LARGE SCALE GENOMIC DNA]</scope>
    <source>
        <strain evidence="2 3">CGMCC 1.12700</strain>
    </source>
</reference>
<dbReference type="Pfam" id="PF00561">
    <property type="entry name" value="Abhydrolase_1"/>
    <property type="match status" value="1"/>
</dbReference>
<accession>A0A2P8D2N4</accession>
<dbReference type="EMBL" id="PYGD01000005">
    <property type="protein sequence ID" value="PSK91471.1"/>
    <property type="molecule type" value="Genomic_DNA"/>
</dbReference>
<organism evidence="2 3">
    <name type="scientific">Taibaiella chishuiensis</name>
    <dbReference type="NCBI Taxonomy" id="1434707"/>
    <lineage>
        <taxon>Bacteria</taxon>
        <taxon>Pseudomonadati</taxon>
        <taxon>Bacteroidota</taxon>
        <taxon>Chitinophagia</taxon>
        <taxon>Chitinophagales</taxon>
        <taxon>Chitinophagaceae</taxon>
        <taxon>Taibaiella</taxon>
    </lineage>
</organism>
<dbReference type="OrthoDB" id="9780932at2"/>
<dbReference type="AlphaFoldDB" id="A0A2P8D2N4"/>
<dbReference type="RefSeq" id="WP_106523373.1">
    <property type="nucleotide sequence ID" value="NZ_PYGD01000005.1"/>
</dbReference>
<evidence type="ECO:0000313" key="2">
    <source>
        <dbReference type="EMBL" id="PSK91471.1"/>
    </source>
</evidence>
<name>A0A2P8D2N4_9BACT</name>
<evidence type="ECO:0000313" key="3">
    <source>
        <dbReference type="Proteomes" id="UP000240572"/>
    </source>
</evidence>
<sequence length="258" mass="28782">MPLIQINGKAVHIQELNKGAAETVVMVHGMFSNLSVYYFNIAPVLAAHFHVVLYDLKSHGMSERSPGGYDLDTMSDDLLALIDGLGLGRVHLVGYSFGALISLKTAMRFPGRINGLAMIEAPDPADDKTRGIIDDYSREFLEHYISNFTDTTRVQMGKRQLERNHRMYEYLFYQTSIKQDMLAERGFFADNGIRALIHQPLLIYGNRSNCLQAGYFLAQRIPGAVLQEIEGDHNVPVQAPEQVAASLSQFLCAEVAMV</sequence>
<dbReference type="Gene3D" id="3.40.50.1820">
    <property type="entry name" value="alpha/beta hydrolase"/>
    <property type="match status" value="1"/>
</dbReference>
<feature type="domain" description="AB hydrolase-1" evidence="1">
    <location>
        <begin position="23"/>
        <end position="151"/>
    </location>
</feature>
<dbReference type="InterPro" id="IPR029058">
    <property type="entry name" value="AB_hydrolase_fold"/>
</dbReference>
<protein>
    <submittedName>
        <fullName evidence="2">Pimeloyl-ACP methyl ester carboxylesterase</fullName>
    </submittedName>
</protein>